<feature type="transmembrane region" description="Helical" evidence="9">
    <location>
        <begin position="66"/>
        <end position="85"/>
    </location>
</feature>
<reference evidence="11 12" key="1">
    <citation type="journal article" date="2023" name="PLoS ONE">
        <title>Cytospora paraplurivora sp. nov. isolated from orchards with fruit tree decline syndrome in Ontario, Canada.</title>
        <authorList>
            <person name="Ilyukhin E."/>
            <person name="Nguyen H.D.T."/>
            <person name="Castle A.J."/>
            <person name="Ellouze W."/>
        </authorList>
    </citation>
    <scope>NUCLEOTIDE SEQUENCE [LARGE SCALE GENOMIC DNA]</scope>
    <source>
        <strain evidence="11 12">FDS-564</strain>
    </source>
</reference>
<gene>
    <name evidence="11" type="ORF">SLS53_008976</name>
</gene>
<feature type="transmembrane region" description="Helical" evidence="9">
    <location>
        <begin position="252"/>
        <end position="276"/>
    </location>
</feature>
<feature type="compositionally biased region" description="Basic and acidic residues" evidence="8">
    <location>
        <begin position="1"/>
        <end position="19"/>
    </location>
</feature>
<evidence type="ECO:0000256" key="4">
    <source>
        <dbReference type="ARBA" id="ARBA00011182"/>
    </source>
</evidence>
<organism evidence="11 12">
    <name type="scientific">Cytospora paraplurivora</name>
    <dbReference type="NCBI Taxonomy" id="2898453"/>
    <lineage>
        <taxon>Eukaryota</taxon>
        <taxon>Fungi</taxon>
        <taxon>Dikarya</taxon>
        <taxon>Ascomycota</taxon>
        <taxon>Pezizomycotina</taxon>
        <taxon>Sordariomycetes</taxon>
        <taxon>Sordariomycetidae</taxon>
        <taxon>Diaporthales</taxon>
        <taxon>Cytosporaceae</taxon>
        <taxon>Cytospora</taxon>
    </lineage>
</organism>
<feature type="domain" description="Sugar phosphate transporter" evidence="10">
    <location>
        <begin position="40"/>
        <end position="325"/>
    </location>
</feature>
<dbReference type="GO" id="GO:0005789">
    <property type="term" value="C:endoplasmic reticulum membrane"/>
    <property type="evidence" value="ECO:0007669"/>
    <property type="project" value="UniProtKB-SubCell"/>
</dbReference>
<protein>
    <recommendedName>
        <fullName evidence="10">Sugar phosphate transporter domain-containing protein</fullName>
    </recommendedName>
</protein>
<dbReference type="EMBL" id="JAJSPL020000061">
    <property type="protein sequence ID" value="KAK7730586.1"/>
    <property type="molecule type" value="Genomic_DNA"/>
</dbReference>
<comment type="function">
    <text evidence="1">Involved in the import of GDP-mannose from the cytoplasm into the Golgi lumen.</text>
</comment>
<evidence type="ECO:0000256" key="6">
    <source>
        <dbReference type="ARBA" id="ARBA00022989"/>
    </source>
</evidence>
<feature type="transmembrane region" description="Helical" evidence="9">
    <location>
        <begin position="162"/>
        <end position="179"/>
    </location>
</feature>
<evidence type="ECO:0000256" key="2">
    <source>
        <dbReference type="ARBA" id="ARBA00004477"/>
    </source>
</evidence>
<dbReference type="PANTHER" id="PTHR11132">
    <property type="entry name" value="SOLUTE CARRIER FAMILY 35"/>
    <property type="match status" value="1"/>
</dbReference>
<evidence type="ECO:0000256" key="3">
    <source>
        <dbReference type="ARBA" id="ARBA00010425"/>
    </source>
</evidence>
<feature type="transmembrane region" description="Helical" evidence="9">
    <location>
        <begin position="40"/>
        <end position="60"/>
    </location>
</feature>
<proteinExistence type="inferred from homology"/>
<keyword evidence="5 9" id="KW-0812">Transmembrane</keyword>
<dbReference type="InterPro" id="IPR004853">
    <property type="entry name" value="Sugar_P_trans_dom"/>
</dbReference>
<keyword evidence="12" id="KW-1185">Reference proteome</keyword>
<evidence type="ECO:0000256" key="1">
    <source>
        <dbReference type="ARBA" id="ARBA00003420"/>
    </source>
</evidence>
<dbReference type="InterPro" id="IPR050186">
    <property type="entry name" value="TPT_transporter"/>
</dbReference>
<feature type="transmembrane region" description="Helical" evidence="9">
    <location>
        <begin position="356"/>
        <end position="374"/>
    </location>
</feature>
<evidence type="ECO:0000256" key="9">
    <source>
        <dbReference type="SAM" id="Phobius"/>
    </source>
</evidence>
<dbReference type="AlphaFoldDB" id="A0AAN9TWT8"/>
<evidence type="ECO:0000259" key="10">
    <source>
        <dbReference type="Pfam" id="PF03151"/>
    </source>
</evidence>
<feature type="transmembrane region" description="Helical" evidence="9">
    <location>
        <begin position="105"/>
        <end position="130"/>
    </location>
</feature>
<feature type="transmembrane region" description="Helical" evidence="9">
    <location>
        <begin position="283"/>
        <end position="303"/>
    </location>
</feature>
<keyword evidence="7 9" id="KW-0472">Membrane</keyword>
<comment type="subunit">
    <text evidence="4">Homooligomer.</text>
</comment>
<comment type="subcellular location">
    <subcellularLocation>
        <location evidence="2">Endoplasmic reticulum membrane</location>
        <topology evidence="2">Multi-pass membrane protein</topology>
    </subcellularLocation>
</comment>
<comment type="caution">
    <text evidence="11">The sequence shown here is derived from an EMBL/GenBank/DDBJ whole genome shotgun (WGS) entry which is preliminary data.</text>
</comment>
<evidence type="ECO:0000313" key="11">
    <source>
        <dbReference type="EMBL" id="KAK7730586.1"/>
    </source>
</evidence>
<evidence type="ECO:0000256" key="7">
    <source>
        <dbReference type="ARBA" id="ARBA00023136"/>
    </source>
</evidence>
<evidence type="ECO:0000256" key="5">
    <source>
        <dbReference type="ARBA" id="ARBA00022692"/>
    </source>
</evidence>
<dbReference type="Proteomes" id="UP001320245">
    <property type="component" value="Unassembled WGS sequence"/>
</dbReference>
<accession>A0AAN9TWT8</accession>
<feature type="transmembrane region" description="Helical" evidence="9">
    <location>
        <begin position="136"/>
        <end position="155"/>
    </location>
</feature>
<feature type="transmembrane region" description="Helical" evidence="9">
    <location>
        <begin position="309"/>
        <end position="327"/>
    </location>
</feature>
<evidence type="ECO:0000313" key="12">
    <source>
        <dbReference type="Proteomes" id="UP001320245"/>
    </source>
</evidence>
<feature type="transmembrane region" description="Helical" evidence="9">
    <location>
        <begin position="222"/>
        <end position="240"/>
    </location>
</feature>
<feature type="transmembrane region" description="Helical" evidence="9">
    <location>
        <begin position="185"/>
        <end position="202"/>
    </location>
</feature>
<keyword evidence="6 9" id="KW-1133">Transmembrane helix</keyword>
<dbReference type="Pfam" id="PF03151">
    <property type="entry name" value="TPT"/>
    <property type="match status" value="1"/>
</dbReference>
<feature type="region of interest" description="Disordered" evidence="8">
    <location>
        <begin position="1"/>
        <end position="34"/>
    </location>
</feature>
<name>A0AAN9TWT8_9PEZI</name>
<sequence length="388" mass="42059">MSATKENQRDSGEEDRKLEGGVLRQESAPPAPQEKGLHPAIYIGVWIACSSGVIIFNKWVLASAKFTLFLTTWHMLFATTMTQILAKFTSALDSRHKVPMNPQTYLRAIVPIGIMFSLSLICGNVAYLYLSVSFIQMLKATNAVVTLFATWAFGIAPPNMKVLGNVGIIVLGVVIASFGEIKFDMIGFIYQASGIVFEALRLVMIQRMLSSAEFKMDPLVSLYYYAPACAIINGVVTLFIEGPRLTMGDIYSVGIFTLIANAFVAFLLNVSVVFLIGKTSAVVLTMSGILKDILLVIASLVIFLDPVTLQQYFGYSIALAGLCYYRLGPEKMQSALADARLSLGAIRQNHPARSKGAVGILVIGAILFGGYLFWPSLHAPAVAVPPPA</sequence>
<evidence type="ECO:0000256" key="8">
    <source>
        <dbReference type="SAM" id="MobiDB-lite"/>
    </source>
</evidence>
<comment type="similarity">
    <text evidence="3">Belongs to the TPT transporter family. SLC35D subfamily.</text>
</comment>